<sequence length="81" mass="9211">MIKLNVHEAKTHLSRYLARLKKGQTILLCRRNTPVAEIRPLPSMPEKPRPIGLAKEKFHVPPSFFEPLPKEIINDFRGGAA</sequence>
<dbReference type="STRING" id="1817768.A3A87_06205"/>
<organism evidence="2 3">
    <name type="scientific">Candidatus Muproteobacteria bacterium RIFCSPLOWO2_01_FULL_60_18</name>
    <dbReference type="NCBI Taxonomy" id="1817768"/>
    <lineage>
        <taxon>Bacteria</taxon>
        <taxon>Pseudomonadati</taxon>
        <taxon>Pseudomonadota</taxon>
        <taxon>Candidatus Muproteobacteria</taxon>
    </lineage>
</organism>
<dbReference type="EMBL" id="MFTC01000003">
    <property type="protein sequence ID" value="OGI52886.1"/>
    <property type="molecule type" value="Genomic_DNA"/>
</dbReference>
<comment type="caution">
    <text evidence="2">The sequence shown here is derived from an EMBL/GenBank/DDBJ whole genome shotgun (WGS) entry which is preliminary data.</text>
</comment>
<proteinExistence type="inferred from homology"/>
<dbReference type="Gene3D" id="3.40.1620.10">
    <property type="entry name" value="YefM-like domain"/>
    <property type="match status" value="1"/>
</dbReference>
<accession>A0A1F6U675</accession>
<evidence type="ECO:0000313" key="2">
    <source>
        <dbReference type="EMBL" id="OGI52886.1"/>
    </source>
</evidence>
<dbReference type="Proteomes" id="UP000179037">
    <property type="component" value="Unassembled WGS sequence"/>
</dbReference>
<comment type="similarity">
    <text evidence="1">Belongs to the phD/YefM antitoxin family.</text>
</comment>
<dbReference type="SUPFAM" id="SSF143120">
    <property type="entry name" value="YefM-like"/>
    <property type="match status" value="1"/>
</dbReference>
<reference evidence="2 3" key="1">
    <citation type="journal article" date="2016" name="Nat. Commun.">
        <title>Thousands of microbial genomes shed light on interconnected biogeochemical processes in an aquifer system.</title>
        <authorList>
            <person name="Anantharaman K."/>
            <person name="Brown C.T."/>
            <person name="Hug L.A."/>
            <person name="Sharon I."/>
            <person name="Castelle C.J."/>
            <person name="Probst A.J."/>
            <person name="Thomas B.C."/>
            <person name="Singh A."/>
            <person name="Wilkins M.J."/>
            <person name="Karaoz U."/>
            <person name="Brodie E.L."/>
            <person name="Williams K.H."/>
            <person name="Hubbard S.S."/>
            <person name="Banfield J.F."/>
        </authorList>
    </citation>
    <scope>NUCLEOTIDE SEQUENCE [LARGE SCALE GENOMIC DNA]</scope>
</reference>
<protein>
    <submittedName>
        <fullName evidence="2">Prevent-host-death protein</fullName>
    </submittedName>
</protein>
<name>A0A1F6U675_9PROT</name>
<dbReference type="AlphaFoldDB" id="A0A1F6U675"/>
<evidence type="ECO:0000313" key="3">
    <source>
        <dbReference type="Proteomes" id="UP000179037"/>
    </source>
</evidence>
<dbReference type="InterPro" id="IPR036165">
    <property type="entry name" value="YefM-like_sf"/>
</dbReference>
<evidence type="ECO:0000256" key="1">
    <source>
        <dbReference type="ARBA" id="ARBA00009981"/>
    </source>
</evidence>
<gene>
    <name evidence="2" type="ORF">A3A87_06205</name>
</gene>